<reference evidence="2 3" key="1">
    <citation type="submission" date="2018-01" db="EMBL/GenBank/DDBJ databases">
        <authorList>
            <person name="Gaut B.S."/>
            <person name="Morton B.R."/>
            <person name="Clegg M.T."/>
            <person name="Duvall M.R."/>
        </authorList>
    </citation>
    <scope>NUCLEOTIDE SEQUENCE [LARGE SCALE GENOMIC DNA]</scope>
    <source>
        <strain evidence="2">Cupriavidus taiwanensis cmp 52</strain>
    </source>
</reference>
<sequence>MGFCGLSLKPGATAMPDFAIAMPSGHWHGHCKYACHHNDNTGDRQWGSQGSPMRRWSASSPIRSRRAISAA</sequence>
<proteinExistence type="predicted"/>
<dbReference type="EMBL" id="OVTA01000043">
    <property type="protein sequence ID" value="SPS01409.1"/>
    <property type="molecule type" value="Genomic_DNA"/>
</dbReference>
<feature type="compositionally biased region" description="Low complexity" evidence="1">
    <location>
        <begin position="54"/>
        <end position="71"/>
    </location>
</feature>
<evidence type="ECO:0000313" key="3">
    <source>
        <dbReference type="Proteomes" id="UP000256805"/>
    </source>
</evidence>
<organism evidence="2 3">
    <name type="scientific">Cupriavidus taiwanensis</name>
    <dbReference type="NCBI Taxonomy" id="164546"/>
    <lineage>
        <taxon>Bacteria</taxon>
        <taxon>Pseudomonadati</taxon>
        <taxon>Pseudomonadota</taxon>
        <taxon>Betaproteobacteria</taxon>
        <taxon>Burkholderiales</taxon>
        <taxon>Burkholderiaceae</taxon>
        <taxon>Cupriavidus</taxon>
    </lineage>
</organism>
<gene>
    <name evidence="2" type="ORF">CBM2634_B20135</name>
</gene>
<dbReference type="AlphaFoldDB" id="A0A375J961"/>
<protein>
    <submittedName>
        <fullName evidence="2">Uncharacterized protein</fullName>
    </submittedName>
</protein>
<feature type="region of interest" description="Disordered" evidence="1">
    <location>
        <begin position="44"/>
        <end position="71"/>
    </location>
</feature>
<name>A0A375J961_9BURK</name>
<evidence type="ECO:0000256" key="1">
    <source>
        <dbReference type="SAM" id="MobiDB-lite"/>
    </source>
</evidence>
<evidence type="ECO:0000313" key="2">
    <source>
        <dbReference type="EMBL" id="SPS01409.1"/>
    </source>
</evidence>
<accession>A0A375J961</accession>
<dbReference type="Proteomes" id="UP000256805">
    <property type="component" value="Unassembled WGS sequence"/>
</dbReference>